<dbReference type="Proteomes" id="UP000823616">
    <property type="component" value="Unassembled WGS sequence"/>
</dbReference>
<evidence type="ECO:0000256" key="1">
    <source>
        <dbReference type="ARBA" id="ARBA00004236"/>
    </source>
</evidence>
<reference evidence="7" key="2">
    <citation type="journal article" date="2021" name="PeerJ">
        <title>Extensive microbial diversity within the chicken gut microbiome revealed by metagenomics and culture.</title>
        <authorList>
            <person name="Gilroy R."/>
            <person name="Ravi A."/>
            <person name="Getino M."/>
            <person name="Pursley I."/>
            <person name="Horton D.L."/>
            <person name="Alikhan N.F."/>
            <person name="Baker D."/>
            <person name="Gharbi K."/>
            <person name="Hall N."/>
            <person name="Watson M."/>
            <person name="Adriaenssens E.M."/>
            <person name="Foster-Nyarko E."/>
            <person name="Jarju S."/>
            <person name="Secka A."/>
            <person name="Antonio M."/>
            <person name="Oren A."/>
            <person name="Chaudhuri R.R."/>
            <person name="La Ragione R."/>
            <person name="Hildebrand F."/>
            <person name="Pallen M.J."/>
        </authorList>
    </citation>
    <scope>NUCLEOTIDE SEQUENCE</scope>
    <source>
        <strain evidence="7">B3-4054</strain>
    </source>
</reference>
<dbReference type="EMBL" id="JADIMS010000001">
    <property type="protein sequence ID" value="MBO8449508.1"/>
    <property type="molecule type" value="Genomic_DNA"/>
</dbReference>
<dbReference type="Pfam" id="PF04277">
    <property type="entry name" value="OAD_gamma"/>
    <property type="match status" value="1"/>
</dbReference>
<keyword evidence="5 6" id="KW-0472">Membrane</keyword>
<dbReference type="GO" id="GO:0015081">
    <property type="term" value="F:sodium ion transmembrane transporter activity"/>
    <property type="evidence" value="ECO:0007669"/>
    <property type="project" value="InterPro"/>
</dbReference>
<evidence type="ECO:0000313" key="8">
    <source>
        <dbReference type="Proteomes" id="UP000823616"/>
    </source>
</evidence>
<evidence type="ECO:0000256" key="3">
    <source>
        <dbReference type="ARBA" id="ARBA00022692"/>
    </source>
</evidence>
<name>A0A9D9HGK8_9SPIR</name>
<accession>A0A9D9HGK8</accession>
<evidence type="ECO:0000256" key="5">
    <source>
        <dbReference type="ARBA" id="ARBA00023136"/>
    </source>
</evidence>
<evidence type="ECO:0000256" key="2">
    <source>
        <dbReference type="ARBA" id="ARBA00022475"/>
    </source>
</evidence>
<protein>
    <submittedName>
        <fullName evidence="7">OadG family protein</fullName>
    </submittedName>
</protein>
<dbReference type="GO" id="GO:0005886">
    <property type="term" value="C:plasma membrane"/>
    <property type="evidence" value="ECO:0007669"/>
    <property type="project" value="UniProtKB-SubCell"/>
</dbReference>
<evidence type="ECO:0000256" key="6">
    <source>
        <dbReference type="SAM" id="Phobius"/>
    </source>
</evidence>
<reference evidence="7" key="1">
    <citation type="submission" date="2020-10" db="EMBL/GenBank/DDBJ databases">
        <authorList>
            <person name="Gilroy R."/>
        </authorList>
    </citation>
    <scope>NUCLEOTIDE SEQUENCE</scope>
    <source>
        <strain evidence="7">B3-4054</strain>
    </source>
</reference>
<evidence type="ECO:0000256" key="4">
    <source>
        <dbReference type="ARBA" id="ARBA00022989"/>
    </source>
</evidence>
<keyword evidence="3 6" id="KW-0812">Transmembrane</keyword>
<dbReference type="AlphaFoldDB" id="A0A9D9HGK8"/>
<gene>
    <name evidence="7" type="ORF">IAA96_00160</name>
</gene>
<feature type="transmembrane region" description="Helical" evidence="6">
    <location>
        <begin position="12"/>
        <end position="39"/>
    </location>
</feature>
<dbReference type="GO" id="GO:0036376">
    <property type="term" value="P:sodium ion export across plasma membrane"/>
    <property type="evidence" value="ECO:0007669"/>
    <property type="project" value="InterPro"/>
</dbReference>
<dbReference type="InterPro" id="IPR005899">
    <property type="entry name" value="Na_pump_deCOase"/>
</dbReference>
<evidence type="ECO:0000313" key="7">
    <source>
        <dbReference type="EMBL" id="MBO8449508.1"/>
    </source>
</evidence>
<comment type="caution">
    <text evidence="7">The sequence shown here is derived from an EMBL/GenBank/DDBJ whole genome shotgun (WGS) entry which is preliminary data.</text>
</comment>
<keyword evidence="4 6" id="KW-1133">Transmembrane helix</keyword>
<keyword evidence="2" id="KW-1003">Cell membrane</keyword>
<proteinExistence type="predicted"/>
<dbReference type="NCBIfam" id="TIGR01195">
    <property type="entry name" value="oadG_fam"/>
    <property type="match status" value="1"/>
</dbReference>
<organism evidence="7 8">
    <name type="scientific">Candidatus Avitreponema avistercoris</name>
    <dbReference type="NCBI Taxonomy" id="2840705"/>
    <lineage>
        <taxon>Bacteria</taxon>
        <taxon>Pseudomonadati</taxon>
        <taxon>Spirochaetota</taxon>
        <taxon>Spirochaetia</taxon>
        <taxon>Spirochaetales</taxon>
        <taxon>Candidatus Avitreponema</taxon>
    </lineage>
</organism>
<sequence>MTIPEMLGQSGILTVLGMCVVFSFLIILICFMKIVAFLVKAFGWDKEEAEDTPAAAPAAGTAQDTAVVAAIAAAVKDKT</sequence>
<comment type="subcellular location">
    <subcellularLocation>
        <location evidence="1">Cell membrane</location>
    </subcellularLocation>
</comment>